<dbReference type="Proteomes" id="UP001196980">
    <property type="component" value="Unassembled WGS sequence"/>
</dbReference>
<evidence type="ECO:0000313" key="1">
    <source>
        <dbReference type="EMBL" id="MBV6342349.1"/>
    </source>
</evidence>
<proteinExistence type="predicted"/>
<dbReference type="RefSeq" id="WP_218252968.1">
    <property type="nucleotide sequence ID" value="NZ_JABXWD010000240.1"/>
</dbReference>
<keyword evidence="2" id="KW-1185">Reference proteome</keyword>
<protein>
    <submittedName>
        <fullName evidence="1">Uncharacterized protein</fullName>
    </submittedName>
</protein>
<gene>
    <name evidence="1" type="ORF">HWQ67_12210</name>
</gene>
<reference evidence="1 2" key="1">
    <citation type="journal article" date="2020" name="J Geophys Res Biogeosci">
        <title>Magnetotaxis as an Adaptation to Enable Bacterial Shuttling of Microbial Sulfur and Sulfur Cycling Across Aquatic Oxic#Anoxic Interfaces.</title>
        <authorList>
            <person name="Li J."/>
            <person name="Liu P."/>
            <person name="Wang J."/>
            <person name="Roberts A.P."/>
            <person name="Pan Y."/>
        </authorList>
    </citation>
    <scope>NUCLEOTIDE SEQUENCE [LARGE SCALE GENOMIC DNA]</scope>
    <source>
        <strain evidence="1 2">MYR-1_YQ</strain>
    </source>
</reference>
<evidence type="ECO:0000313" key="2">
    <source>
        <dbReference type="Proteomes" id="UP001196980"/>
    </source>
</evidence>
<organism evidence="1 2">
    <name type="scientific">Candidatus Magnetobacterium casense</name>
    <dbReference type="NCBI Taxonomy" id="1455061"/>
    <lineage>
        <taxon>Bacteria</taxon>
        <taxon>Pseudomonadati</taxon>
        <taxon>Nitrospirota</taxon>
        <taxon>Thermodesulfovibrionia</taxon>
        <taxon>Thermodesulfovibrionales</taxon>
        <taxon>Candidatus Magnetobacteriaceae</taxon>
        <taxon>Candidatus Magnetobacterium</taxon>
    </lineage>
</organism>
<accession>A0ABS6S0G0</accession>
<comment type="caution">
    <text evidence="1">The sequence shown here is derived from an EMBL/GenBank/DDBJ whole genome shotgun (WGS) entry which is preliminary data.</text>
</comment>
<dbReference type="EMBL" id="JABXWD010000240">
    <property type="protein sequence ID" value="MBV6342349.1"/>
    <property type="molecule type" value="Genomic_DNA"/>
</dbReference>
<sequence length="58" mass="6714">MTSTQAGIKRFKEHYGEINPDTIARFLGVGREGKRELKRAWKARLEAIREGDKKLLDK</sequence>
<name>A0ABS6S0G0_9BACT</name>